<dbReference type="SUPFAM" id="SSF50044">
    <property type="entry name" value="SH3-domain"/>
    <property type="match status" value="1"/>
</dbReference>
<protein>
    <submittedName>
        <fullName evidence="9">Uncharacterized protein</fullName>
    </submittedName>
</protein>
<evidence type="ECO:0000256" key="3">
    <source>
        <dbReference type="PROSITE-ProRule" id="PRU00168"/>
    </source>
</evidence>
<feature type="region of interest" description="Disordered" evidence="5">
    <location>
        <begin position="1149"/>
        <end position="1194"/>
    </location>
</feature>
<dbReference type="Gene3D" id="1.20.870.10">
    <property type="entry name" value="Son of sevenless (SoS) protein Chain: S domain 1"/>
    <property type="match status" value="1"/>
</dbReference>
<feature type="region of interest" description="Disordered" evidence="5">
    <location>
        <begin position="664"/>
        <end position="685"/>
    </location>
</feature>
<feature type="domain" description="N-terminal Ras-GEF" evidence="8">
    <location>
        <begin position="725"/>
        <end position="845"/>
    </location>
</feature>
<evidence type="ECO:0000259" key="6">
    <source>
        <dbReference type="PROSITE" id="PS50002"/>
    </source>
</evidence>
<dbReference type="CDD" id="cd06224">
    <property type="entry name" value="REM"/>
    <property type="match status" value="1"/>
</dbReference>
<dbReference type="InterPro" id="IPR023578">
    <property type="entry name" value="Ras_GEF_dom_sf"/>
</dbReference>
<evidence type="ECO:0000256" key="2">
    <source>
        <dbReference type="ARBA" id="ARBA00022658"/>
    </source>
</evidence>
<dbReference type="PANTHER" id="PTHR23113">
    <property type="entry name" value="GUANINE NUCLEOTIDE EXCHANGE FACTOR"/>
    <property type="match status" value="1"/>
</dbReference>
<sequence length="1194" mass="131433">MIHHSAQIAPLNIVPHDKSQSSQQQSQSRPQTSADGFWNSLHTQDQDHHNLFYLQSQMTPPATPNSSQEDLMPEGHDALAQEPPVFHNFLRALYAFDPAQAAAESSVTLRIDVGDVVMVHSVHTNGWADGTRLATGARGWLPTNYCEPYEPEEMRNLLKALLDFWDLMRSNSVNDEEIFSSQDFIQGLIAGVRCFLQRRDCLSRESALVQRCEPLRKCRKSLLAEIGNLVKTAKRLQESHRGTLVPPQNTNDIIDDMHLKSFRLITKAVRFLDVLEIESGDSVTEEQSIPPTPPADQTSFERNGNDEPAPPWSKRLSSLAAPPESGGLSSLPNRLSQNSLHQTRRLSSAMAHRVSLAGPSPLSRPHHLASERLNKSHDKFLSNLGSFIGRLQFHSHSRLELATAIKLSAASGGELLAVMDSVCSYCSSNMAALNLARTAMFGRIHSLVFSARDILARAAAEGTDVIVPRDNSILLAAGTACVRAAGESVTKTKAAIERSGDFEFELENDALGIDLTILDIAVQERVITPCPPEQQVIPPAPLKLVTAPRRTNPGAASVDKPLPLVPKISIPADEQQRIRQPLRLDTQQPSRQHLSRPVSRQDNEPPVAASTTLVLNPLPPLLPELSALDHGTITESLADGLRFDAVAASSAGSCSTYLSRDSETSLLSDGSTRATTPDQAHGPRTQVSISDLSAASSMSQVDEAADEVETRLLERTYAHELLFNKESQVTGGSLPALVERLTTHESTPDATFVSAFYLTFRLFCTPVKLTEALVDRFDYVGESPHMAGPVRLRVYNAFKGWLESHWRDETDREALPLIMSFAEEKLGVVLPSAGRRLVELARRVSGDGPLVPRLVSSMGKTNTAIAQYVPADSPLPQPVMSRSQLHLLSGFKAGTAAPSIVDFEPLELARQLTLKQMAIFCAILPEELLASQWMKKGGVDAPHVKAMSSLSTDLSNLVADTILEHNEVKKRAQVIKHWIKVAHQCHELHNYDGLMAIICSLNSSTISRLRKTWDAVSPRRKETLRLLQQVVEPSQNHKVLRTRLHDHVPPCLPFLGMYLTDLTFVDIGNPATKQISLGHGPEDLTVVNFDKHSRTAKIIGDLQRFQIPYRLVEVADMQEWLGAQIQRVRDGDDENVQVSYYRKSLKLEPREAAPRRDHEPPTPVSSGVGGGRTDLFAWMTRGDRGGQTPTPAPS</sequence>
<keyword evidence="1 4" id="KW-0728">SH3 domain</keyword>
<keyword evidence="2 3" id="KW-0344">Guanine-nucleotide releasing factor</keyword>
<dbReference type="GO" id="GO:0007265">
    <property type="term" value="P:Ras protein signal transduction"/>
    <property type="evidence" value="ECO:0007669"/>
    <property type="project" value="TreeGrafter"/>
</dbReference>
<dbReference type="Pfam" id="PF00617">
    <property type="entry name" value="RasGEF"/>
    <property type="match status" value="1"/>
</dbReference>
<dbReference type="AlphaFoldDB" id="A0A2C5ZUQ5"/>
<evidence type="ECO:0000256" key="4">
    <source>
        <dbReference type="PROSITE-ProRule" id="PRU00192"/>
    </source>
</evidence>
<dbReference type="Pfam" id="PF00618">
    <property type="entry name" value="RasGEF_N"/>
    <property type="match status" value="1"/>
</dbReference>
<dbReference type="Proteomes" id="UP000224854">
    <property type="component" value="Unassembled WGS sequence"/>
</dbReference>
<dbReference type="InterPro" id="IPR000651">
    <property type="entry name" value="Ras-like_Gua-exchang_fac_N"/>
</dbReference>
<dbReference type="GO" id="GO:0005886">
    <property type="term" value="C:plasma membrane"/>
    <property type="evidence" value="ECO:0007669"/>
    <property type="project" value="TreeGrafter"/>
</dbReference>
<dbReference type="SUPFAM" id="SSF48366">
    <property type="entry name" value="Ras GEF"/>
    <property type="match status" value="1"/>
</dbReference>
<dbReference type="SMART" id="SM00147">
    <property type="entry name" value="RasGEF"/>
    <property type="match status" value="1"/>
</dbReference>
<comment type="caution">
    <text evidence="9">The sequence shown here is derived from an EMBL/GenBank/DDBJ whole genome shotgun (WGS) entry which is preliminary data.</text>
</comment>
<organism evidence="9 10">
    <name type="scientific">Ophiocordyceps australis</name>
    <dbReference type="NCBI Taxonomy" id="1399860"/>
    <lineage>
        <taxon>Eukaryota</taxon>
        <taxon>Fungi</taxon>
        <taxon>Dikarya</taxon>
        <taxon>Ascomycota</taxon>
        <taxon>Pezizomycotina</taxon>
        <taxon>Sordariomycetes</taxon>
        <taxon>Hypocreomycetidae</taxon>
        <taxon>Hypocreales</taxon>
        <taxon>Ophiocordycipitaceae</taxon>
        <taxon>Ophiocordyceps</taxon>
    </lineage>
</organism>
<dbReference type="InterPro" id="IPR008937">
    <property type="entry name" value="Ras-like_GEF"/>
</dbReference>
<proteinExistence type="predicted"/>
<dbReference type="Gene3D" id="1.10.840.10">
    <property type="entry name" value="Ras guanine-nucleotide exchange factors catalytic domain"/>
    <property type="match status" value="1"/>
</dbReference>
<dbReference type="EMBL" id="NJEU01000024">
    <property type="protein sequence ID" value="PHH83184.1"/>
    <property type="molecule type" value="Genomic_DNA"/>
</dbReference>
<accession>A0A2C5ZUQ5</accession>
<feature type="compositionally biased region" description="Polar residues" evidence="5">
    <location>
        <begin position="327"/>
        <end position="341"/>
    </location>
</feature>
<feature type="region of interest" description="Disordered" evidence="5">
    <location>
        <begin position="1"/>
        <end position="41"/>
    </location>
</feature>
<name>A0A2C5ZUQ5_9HYPO</name>
<feature type="compositionally biased region" description="Polar residues" evidence="5">
    <location>
        <begin position="664"/>
        <end position="678"/>
    </location>
</feature>
<evidence type="ECO:0000313" key="9">
    <source>
        <dbReference type="EMBL" id="PHH83184.1"/>
    </source>
</evidence>
<dbReference type="SMART" id="SM00326">
    <property type="entry name" value="SH3"/>
    <property type="match status" value="1"/>
</dbReference>
<dbReference type="InterPro" id="IPR036028">
    <property type="entry name" value="SH3-like_dom_sf"/>
</dbReference>
<dbReference type="PROSITE" id="PS50212">
    <property type="entry name" value="RASGEF_NTER"/>
    <property type="match status" value="1"/>
</dbReference>
<reference evidence="9 10" key="1">
    <citation type="submission" date="2017-06" db="EMBL/GenBank/DDBJ databases">
        <title>Ant-infecting Ophiocordyceps genomes reveal a high diversity of potential behavioral manipulation genes and a possible major role for enterotoxins.</title>
        <authorList>
            <person name="De Bekker C."/>
            <person name="Evans H.C."/>
            <person name="Brachmann A."/>
            <person name="Hughes D.P."/>
        </authorList>
    </citation>
    <scope>NUCLEOTIDE SEQUENCE [LARGE SCALE GENOMIC DNA]</scope>
    <source>
        <strain evidence="9 10">1348a</strain>
    </source>
</reference>
<feature type="region of interest" description="Disordered" evidence="5">
    <location>
        <begin position="282"/>
        <end position="367"/>
    </location>
</feature>
<feature type="compositionally biased region" description="Basic and acidic residues" evidence="5">
    <location>
        <begin position="1149"/>
        <end position="1160"/>
    </location>
</feature>
<evidence type="ECO:0000256" key="5">
    <source>
        <dbReference type="SAM" id="MobiDB-lite"/>
    </source>
</evidence>
<dbReference type="PROSITE" id="PS50002">
    <property type="entry name" value="SH3"/>
    <property type="match status" value="1"/>
</dbReference>
<dbReference type="Gene3D" id="2.30.30.40">
    <property type="entry name" value="SH3 Domains"/>
    <property type="match status" value="1"/>
</dbReference>
<dbReference type="PROSITE" id="PS50009">
    <property type="entry name" value="RASGEF_CAT"/>
    <property type="match status" value="1"/>
</dbReference>
<dbReference type="CDD" id="cd00155">
    <property type="entry name" value="RasGEF"/>
    <property type="match status" value="1"/>
</dbReference>
<dbReference type="PANTHER" id="PTHR23113:SF354">
    <property type="entry name" value="BUD SITE SELECTION PROTEIN 5"/>
    <property type="match status" value="1"/>
</dbReference>
<keyword evidence="10" id="KW-1185">Reference proteome</keyword>
<evidence type="ECO:0000259" key="8">
    <source>
        <dbReference type="PROSITE" id="PS50212"/>
    </source>
</evidence>
<feature type="domain" description="SH3" evidence="6">
    <location>
        <begin position="85"/>
        <end position="151"/>
    </location>
</feature>
<evidence type="ECO:0000256" key="1">
    <source>
        <dbReference type="ARBA" id="ARBA00022443"/>
    </source>
</evidence>
<dbReference type="InterPro" id="IPR036964">
    <property type="entry name" value="RASGEF_cat_dom_sf"/>
</dbReference>
<dbReference type="SMART" id="SM00229">
    <property type="entry name" value="RasGEFN"/>
    <property type="match status" value="1"/>
</dbReference>
<dbReference type="OrthoDB" id="546434at2759"/>
<feature type="compositionally biased region" description="Polar residues" evidence="5">
    <location>
        <begin position="282"/>
        <end position="302"/>
    </location>
</feature>
<gene>
    <name evidence="9" type="ORF">CDD82_3231</name>
</gene>
<feature type="domain" description="Ras-GEF" evidence="7">
    <location>
        <begin position="904"/>
        <end position="1150"/>
    </location>
</feature>
<dbReference type="InterPro" id="IPR001895">
    <property type="entry name" value="RASGEF_cat_dom"/>
</dbReference>
<dbReference type="InterPro" id="IPR001452">
    <property type="entry name" value="SH3_domain"/>
</dbReference>
<evidence type="ECO:0000313" key="10">
    <source>
        <dbReference type="Proteomes" id="UP000224854"/>
    </source>
</evidence>
<dbReference type="GO" id="GO:0005085">
    <property type="term" value="F:guanyl-nucleotide exchange factor activity"/>
    <property type="evidence" value="ECO:0007669"/>
    <property type="project" value="UniProtKB-KW"/>
</dbReference>
<feature type="region of interest" description="Disordered" evidence="5">
    <location>
        <begin position="580"/>
        <end position="607"/>
    </location>
</feature>
<evidence type="ECO:0000259" key="7">
    <source>
        <dbReference type="PROSITE" id="PS50009"/>
    </source>
</evidence>